<dbReference type="RefSeq" id="WP_168110004.1">
    <property type="nucleotide sequence ID" value="NZ_VTOX01000013.1"/>
</dbReference>
<proteinExistence type="predicted"/>
<name>A0A7X6DKI4_9BURK</name>
<keyword evidence="2" id="KW-1185">Reference proteome</keyword>
<dbReference type="AlphaFoldDB" id="A0A7X6DKI4"/>
<dbReference type="Proteomes" id="UP000521868">
    <property type="component" value="Unassembled WGS sequence"/>
</dbReference>
<sequence>MALLRSCLKVQRMSNGAEAEVVDFPPAGEVIEMFAASMCTPSQDSPVLADDLSLAINAASDGRRQLS</sequence>
<evidence type="ECO:0000313" key="2">
    <source>
        <dbReference type="Proteomes" id="UP000521868"/>
    </source>
</evidence>
<organism evidence="1 2">
    <name type="scientific">Ramlibacter lithotrophicus</name>
    <dbReference type="NCBI Taxonomy" id="2606681"/>
    <lineage>
        <taxon>Bacteria</taxon>
        <taxon>Pseudomonadati</taxon>
        <taxon>Pseudomonadota</taxon>
        <taxon>Betaproteobacteria</taxon>
        <taxon>Burkholderiales</taxon>
        <taxon>Comamonadaceae</taxon>
        <taxon>Ramlibacter</taxon>
    </lineage>
</organism>
<gene>
    <name evidence="1" type="ORF">RAMLITH_23885</name>
</gene>
<evidence type="ECO:0000313" key="1">
    <source>
        <dbReference type="EMBL" id="NKE68866.1"/>
    </source>
</evidence>
<protein>
    <submittedName>
        <fullName evidence="1">Uncharacterized protein</fullName>
    </submittedName>
</protein>
<accession>A0A7X6DKI4</accession>
<reference evidence="1 2" key="1">
    <citation type="journal article" date="2020" name="Nature">
        <title>Bacterial chemolithoautotrophy via manganese oxidation.</title>
        <authorList>
            <person name="Yu H."/>
            <person name="Leadbetter J.R."/>
        </authorList>
    </citation>
    <scope>NUCLEOTIDE SEQUENCE [LARGE SCALE GENOMIC DNA]</scope>
    <source>
        <strain evidence="1 2">RBP-1</strain>
    </source>
</reference>
<dbReference type="EMBL" id="VTOX01000013">
    <property type="protein sequence ID" value="NKE68866.1"/>
    <property type="molecule type" value="Genomic_DNA"/>
</dbReference>
<comment type="caution">
    <text evidence="1">The sequence shown here is derived from an EMBL/GenBank/DDBJ whole genome shotgun (WGS) entry which is preliminary data.</text>
</comment>